<feature type="region of interest" description="Disordered" evidence="6">
    <location>
        <begin position="477"/>
        <end position="504"/>
    </location>
</feature>
<dbReference type="Proteomes" id="UP000694044">
    <property type="component" value="Unassembled WGS sequence"/>
</dbReference>
<evidence type="ECO:0000313" key="11">
    <source>
        <dbReference type="EMBL" id="KAG7382209.1"/>
    </source>
</evidence>
<feature type="region of interest" description="Disordered" evidence="6">
    <location>
        <begin position="1537"/>
        <end position="1576"/>
    </location>
</feature>
<feature type="domain" description="FH2" evidence="10">
    <location>
        <begin position="1139"/>
        <end position="1542"/>
    </location>
</feature>
<dbReference type="Pfam" id="PF02181">
    <property type="entry name" value="FH2"/>
    <property type="match status" value="1"/>
</dbReference>
<evidence type="ECO:0000259" key="9">
    <source>
        <dbReference type="PROSITE" id="PS51182"/>
    </source>
</evidence>
<evidence type="ECO:0000259" key="7">
    <source>
        <dbReference type="PROSITE" id="PS50016"/>
    </source>
</evidence>
<dbReference type="InterPro" id="IPR014020">
    <property type="entry name" value="Tensin_C2-dom"/>
</dbReference>
<dbReference type="GO" id="GO:0008270">
    <property type="term" value="F:zinc ion binding"/>
    <property type="evidence" value="ECO:0007669"/>
    <property type="project" value="UniProtKB-KW"/>
</dbReference>
<dbReference type="PANTHER" id="PTHR45733:SF34">
    <property type="entry name" value="FH2 DOMAIN-CONTAINING PROTEIN"/>
    <property type="match status" value="1"/>
</dbReference>
<evidence type="ECO:0008006" key="13">
    <source>
        <dbReference type="Google" id="ProtNLM"/>
    </source>
</evidence>
<evidence type="ECO:0000256" key="2">
    <source>
        <dbReference type="ARBA" id="ARBA00022771"/>
    </source>
</evidence>
<dbReference type="CDD" id="cd14497">
    <property type="entry name" value="PTP_PTEN-like"/>
    <property type="match status" value="1"/>
</dbReference>
<feature type="region of interest" description="Disordered" evidence="6">
    <location>
        <begin position="1195"/>
        <end position="1215"/>
    </location>
</feature>
<dbReference type="PROSITE" id="PS01359">
    <property type="entry name" value="ZF_PHD_1"/>
    <property type="match status" value="1"/>
</dbReference>
<dbReference type="InterPro" id="IPR019786">
    <property type="entry name" value="Zinc_finger_PHD-type_CS"/>
</dbReference>
<feature type="coiled-coil region" evidence="5">
    <location>
        <begin position="1421"/>
        <end position="1448"/>
    </location>
</feature>
<feature type="domain" description="Phosphatase tensin-type" evidence="8">
    <location>
        <begin position="27"/>
        <end position="246"/>
    </location>
</feature>
<sequence>MESLRRLTSSVFDTGPVRLVRRASMGDERPPDARSLELTFMTERLVVVGAPCDAPTDKKRNVVNADDLASFLDAQHRGRFLLFNLNALDDVAAAAEDGGGAHHLLSSLGGWRTSALDDSEAAERESVADRLHEQMLEFNWERDGMKAHTPPLDLVFRICYALDAWLSLDPQHVALVNCQTGKTRSGVVVACYLLFARLADDPTDAFVEFYRKRWDMKSLTPQALRKKTPPSIQRFLSGFHELLEKQKPPNDRPLLLKAVIFRQLPVELQPCVQIWDDYKLVFCTDLGGAESGEAPVLDWNEEDGFFAILWENGVELDGGFSILCSFGEDYDNVDAVDASSRVLFRYADSTLFLQPGLVTLKKPDLDLMKQYEHGFDEDQFSVDLVLHESAKKARNSVRVDYTGSSAVRQGLIEITKHHVVLPDPAMHSNFIRMGFCETPTTFALQCSQNAPNVALDLLHSKGLSACFAQEAAEIAAKKEQEETTKDSQKPDSPTESDRQPALRRQTTAEIVAMQSQRSRYSIPTAVGSSLCDTCKEDDYMMRPQIVRCAGRCGKYYHTTCVGLRKIPFGLTTLSDRTNHTVYVKKFLSAWECDACAPKSPLSAATTLPGGEIPSNMKLVPTSWVGGEPGSTSANPQDVTDAGNGRNPSSAATVRDTLSISVDGEHQSTIGANSPAEFNQLKEFLATNGLSIEDLMKAATSPDTTSASVAMSLAHTLASGTSTVTTPSGPPKPDMKSALLNELKTASKSSDTSETSTASIGDSKYTLMLKRGVPFEAVQNCMQKDGVDPSTLKPLPPSESTAGDNSSAIGELNAQKTRLKDMEEYASYFRMLRMGCPKEAVKQKLMMDGIDPIILDLGPDAIYDEVKERIAATHSVSKLQDDIKCVNSPTTANVKDSASDVLLKDHEVYGKYFKMLKMGLPEGAVRQKMKADGVDERALDLGGETPFSKLPKPDEKNEPAASENDVKLKDDPKYAKYFKMLQMGLPEGAVRQKMEADGADSRALDLGGDAMVSQLTGPAGGNGVKLQDDPSYAKYFKMLKMGLQEGAVRQKMKTDGIDERALDLGGEALVSELTAPKNGAKLQDDPVYSKYFKMLKMGLPKGAVKQKMLSENVDVRALELGPDATVSQLFPSGDNEAAAKAVAAKPKRARKKLHWQPISEDRLSNVNQQTIWEDEDDDVDFDMDMDELEALFFSNQSTGSGKKNAPRGQSKALKRKQSVTLIDGKRAMNAAISLARVKLSYSDIADAVTKFDPSGLTTEQIIGINEFLPTSEEAALVSGYTGDKQMLGEAEKFIIEIAKVKRYAPRMECLVYKLSFTSRSTELAVSLAHLQKAGEEVKGSRLLKILLAMVLKLGNTLNGSGEENGIKGFTVDSLLRLGHTKAVNQKTTVLHYLVRIVKKNHPQVLDFQAELRSVPLAARESFETIDEEFKKLEKGLASLNTELGLLEKQAVESLGLEVTIKAMQTAAFEIEAQMKTLADGIARARGEVSSVFDYFGEDPKRSPTEFFTTLASFCSTFQRARNEVDAADEAAQRAERVKMRRANSLRPPAKSNHGATLKSRPILERSQTTLEKRHPDE</sequence>
<feature type="compositionally biased region" description="Polar residues" evidence="6">
    <location>
        <begin position="797"/>
        <end position="807"/>
    </location>
</feature>
<feature type="region of interest" description="Disordered" evidence="6">
    <location>
        <begin position="621"/>
        <end position="652"/>
    </location>
</feature>
<accession>A0A8T1VPW2</accession>
<keyword evidence="2 4" id="KW-0863">Zinc-finger</keyword>
<feature type="region of interest" description="Disordered" evidence="6">
    <location>
        <begin position="783"/>
        <end position="814"/>
    </location>
</feature>
<dbReference type="PANTHER" id="PTHR45733">
    <property type="entry name" value="FORMIN-J"/>
    <property type="match status" value="1"/>
</dbReference>
<feature type="domain" description="PHD-type" evidence="7">
    <location>
        <begin position="528"/>
        <end position="598"/>
    </location>
</feature>
<evidence type="ECO:0000256" key="4">
    <source>
        <dbReference type="PROSITE-ProRule" id="PRU00146"/>
    </source>
</evidence>
<evidence type="ECO:0000259" key="10">
    <source>
        <dbReference type="PROSITE" id="PS51444"/>
    </source>
</evidence>
<proteinExistence type="predicted"/>
<dbReference type="SMART" id="SM00498">
    <property type="entry name" value="FH2"/>
    <property type="match status" value="1"/>
</dbReference>
<evidence type="ECO:0000256" key="6">
    <source>
        <dbReference type="SAM" id="MobiDB-lite"/>
    </source>
</evidence>
<dbReference type="PROSITE" id="PS51182">
    <property type="entry name" value="C2_TENSIN"/>
    <property type="match status" value="1"/>
</dbReference>
<feature type="region of interest" description="Disordered" evidence="6">
    <location>
        <begin position="937"/>
        <end position="965"/>
    </location>
</feature>
<feature type="compositionally biased region" description="Basic and acidic residues" evidence="6">
    <location>
        <begin position="477"/>
        <end position="489"/>
    </location>
</feature>
<evidence type="ECO:0000256" key="1">
    <source>
        <dbReference type="ARBA" id="ARBA00022723"/>
    </source>
</evidence>
<dbReference type="InterPro" id="IPR015425">
    <property type="entry name" value="FH2_Formin"/>
</dbReference>
<dbReference type="InterPro" id="IPR051144">
    <property type="entry name" value="Formin_homology_domain"/>
</dbReference>
<organism evidence="11 12">
    <name type="scientific">Phytophthora pseudosyringae</name>
    <dbReference type="NCBI Taxonomy" id="221518"/>
    <lineage>
        <taxon>Eukaryota</taxon>
        <taxon>Sar</taxon>
        <taxon>Stramenopiles</taxon>
        <taxon>Oomycota</taxon>
        <taxon>Peronosporomycetes</taxon>
        <taxon>Peronosporales</taxon>
        <taxon>Peronosporaceae</taxon>
        <taxon>Phytophthora</taxon>
    </lineage>
</organism>
<protein>
    <recommendedName>
        <fullName evidence="13">Formin-homology 2 domain-containing protein</fullName>
    </recommendedName>
</protein>
<dbReference type="InterPro" id="IPR001965">
    <property type="entry name" value="Znf_PHD"/>
</dbReference>
<evidence type="ECO:0000256" key="3">
    <source>
        <dbReference type="ARBA" id="ARBA00022833"/>
    </source>
</evidence>
<dbReference type="PROSITE" id="PS50016">
    <property type="entry name" value="ZF_PHD_2"/>
    <property type="match status" value="1"/>
</dbReference>
<feature type="compositionally biased region" description="Basic and acidic residues" evidence="6">
    <location>
        <begin position="950"/>
        <end position="965"/>
    </location>
</feature>
<gene>
    <name evidence="11" type="ORF">PHYPSEUDO_005137</name>
</gene>
<dbReference type="InterPro" id="IPR019787">
    <property type="entry name" value="Znf_PHD-finger"/>
</dbReference>
<keyword evidence="5" id="KW-0175">Coiled coil</keyword>
<dbReference type="PROSITE" id="PS51444">
    <property type="entry name" value="FH2"/>
    <property type="match status" value="1"/>
</dbReference>
<dbReference type="PROSITE" id="PS51181">
    <property type="entry name" value="PPASE_TENSIN"/>
    <property type="match status" value="1"/>
</dbReference>
<reference evidence="11" key="1">
    <citation type="submission" date="2021-02" db="EMBL/GenBank/DDBJ databases">
        <authorList>
            <person name="Palmer J.M."/>
        </authorList>
    </citation>
    <scope>NUCLEOTIDE SEQUENCE</scope>
    <source>
        <strain evidence="11">SCRP734</strain>
    </source>
</reference>
<feature type="domain" description="C2 tensin-type" evidence="9">
    <location>
        <begin position="251"/>
        <end position="389"/>
    </location>
</feature>
<comment type="caution">
    <text evidence="11">The sequence shown here is derived from an EMBL/GenBank/DDBJ whole genome shotgun (WGS) entry which is preliminary data.</text>
</comment>
<evidence type="ECO:0000256" key="5">
    <source>
        <dbReference type="SAM" id="Coils"/>
    </source>
</evidence>
<dbReference type="EMBL" id="JAGDFM010000216">
    <property type="protein sequence ID" value="KAG7382209.1"/>
    <property type="molecule type" value="Genomic_DNA"/>
</dbReference>
<keyword evidence="3" id="KW-0862">Zinc</keyword>
<dbReference type="InterPro" id="IPR029023">
    <property type="entry name" value="Tensin_phosphatase"/>
</dbReference>
<name>A0A8T1VPW2_9STRA</name>
<evidence type="ECO:0000313" key="12">
    <source>
        <dbReference type="Proteomes" id="UP000694044"/>
    </source>
</evidence>
<evidence type="ECO:0000259" key="8">
    <source>
        <dbReference type="PROSITE" id="PS51181"/>
    </source>
</evidence>
<dbReference type="OrthoDB" id="196074at2759"/>
<dbReference type="SMART" id="SM00249">
    <property type="entry name" value="PHD"/>
    <property type="match status" value="1"/>
</dbReference>
<keyword evidence="1" id="KW-0479">Metal-binding</keyword>
<dbReference type="GO" id="GO:0071203">
    <property type="term" value="C:WASH complex"/>
    <property type="evidence" value="ECO:0007669"/>
    <property type="project" value="InterPro"/>
</dbReference>
<dbReference type="Pfam" id="PF10152">
    <property type="entry name" value="CCDC53"/>
    <property type="match status" value="5"/>
</dbReference>
<keyword evidence="12" id="KW-1185">Reference proteome</keyword>
<dbReference type="InterPro" id="IPR019309">
    <property type="entry name" value="WASHC3"/>
</dbReference>